<keyword evidence="1" id="KW-0732">Signal</keyword>
<evidence type="ECO:0000256" key="1">
    <source>
        <dbReference type="SAM" id="SignalP"/>
    </source>
</evidence>
<reference evidence="3 4" key="1">
    <citation type="submission" date="2018-01" db="EMBL/GenBank/DDBJ databases">
        <title>A novel member of the phylum Bacteroidetes isolated from glacier ice.</title>
        <authorList>
            <person name="Liu Q."/>
            <person name="Xin Y.-H."/>
        </authorList>
    </citation>
    <scope>NUCLEOTIDE SEQUENCE [LARGE SCALE GENOMIC DNA]</scope>
    <source>
        <strain evidence="3 4">RB1R16</strain>
    </source>
</reference>
<dbReference type="EMBL" id="PPSL01000001">
    <property type="protein sequence ID" value="PQJ12704.1"/>
    <property type="molecule type" value="Genomic_DNA"/>
</dbReference>
<gene>
    <name evidence="3" type="ORF">CJD36_002870</name>
</gene>
<evidence type="ECO:0000313" key="4">
    <source>
        <dbReference type="Proteomes" id="UP000239872"/>
    </source>
</evidence>
<evidence type="ECO:0000259" key="2">
    <source>
        <dbReference type="Pfam" id="PF18962"/>
    </source>
</evidence>
<sequence length="528" mass="57456">MKYIAFLSCCLCAIVANGQPATRFFYEDTNYGRHADYAYSHPILTLSDGGHLLRFERYASRDYDLTGGIITNIKIDSNFNPQWQDSIQVIGTFQGKLLSTSMTGSSKFAVHLQDADATVNWSSIFDMGSDIIVPYEAITVGGRIKVLCRHTHFDTTGFGGGFSIATYALLVELDSTGTVVSADTFVYGTRDVHIYSGTGNDYYVVQKKIGGNASNLISHLNADNSVIWSRNITFSGNGNYITGGLATSSGFVMAGNIFSISPLGLYSSDMFICKLSSAGNIAWQKVSDRKESGAQMALLADGNIGIYSGGAGFYMWSAPGINDFMKMDTSGNVLMCRSMQPNLVSWPYYKAMSAPYTGRDNSLYFAAVAVTPFAPMILHTDSVADDNCRSVAVPMHLQDSVMFTSITDTVRLNNFPIVNSITTMVLPIRAVAYDDGCDYHWPVGVNEEKQPVQCFIYPNPTSGITTLEVLASNLPCTLTITDLLGRCMQATVVNSQNVTVDCNYSPGTYILTLRSSSGIQVQKLVVEN</sequence>
<dbReference type="Pfam" id="PF18962">
    <property type="entry name" value="Por_Secre_tail"/>
    <property type="match status" value="1"/>
</dbReference>
<feature type="chain" id="PRO_5015509638" description="Secretion system C-terminal sorting domain-containing protein" evidence="1">
    <location>
        <begin position="19"/>
        <end position="528"/>
    </location>
</feature>
<dbReference type="RefSeq" id="WP_105037587.1">
    <property type="nucleotide sequence ID" value="NZ_PPSL01000001.1"/>
</dbReference>
<dbReference type="OrthoDB" id="9809583at2"/>
<evidence type="ECO:0000313" key="3">
    <source>
        <dbReference type="EMBL" id="PQJ12704.1"/>
    </source>
</evidence>
<dbReference type="NCBIfam" id="TIGR04183">
    <property type="entry name" value="Por_Secre_tail"/>
    <property type="match status" value="1"/>
</dbReference>
<dbReference type="Proteomes" id="UP000239872">
    <property type="component" value="Unassembled WGS sequence"/>
</dbReference>
<keyword evidence="4" id="KW-1185">Reference proteome</keyword>
<dbReference type="InterPro" id="IPR026444">
    <property type="entry name" value="Secre_tail"/>
</dbReference>
<protein>
    <recommendedName>
        <fullName evidence="2">Secretion system C-terminal sorting domain-containing protein</fullName>
    </recommendedName>
</protein>
<name>A0A2S7T162_9BACT</name>
<proteinExistence type="predicted"/>
<feature type="signal peptide" evidence="1">
    <location>
        <begin position="1"/>
        <end position="18"/>
    </location>
</feature>
<comment type="caution">
    <text evidence="3">The sequence shown here is derived from an EMBL/GenBank/DDBJ whole genome shotgun (WGS) entry which is preliminary data.</text>
</comment>
<feature type="domain" description="Secretion system C-terminal sorting" evidence="2">
    <location>
        <begin position="456"/>
        <end position="526"/>
    </location>
</feature>
<accession>A0A2S7T162</accession>
<organism evidence="3 4">
    <name type="scientific">Flavipsychrobacter stenotrophus</name>
    <dbReference type="NCBI Taxonomy" id="2077091"/>
    <lineage>
        <taxon>Bacteria</taxon>
        <taxon>Pseudomonadati</taxon>
        <taxon>Bacteroidota</taxon>
        <taxon>Chitinophagia</taxon>
        <taxon>Chitinophagales</taxon>
        <taxon>Chitinophagaceae</taxon>
        <taxon>Flavipsychrobacter</taxon>
    </lineage>
</organism>
<dbReference type="AlphaFoldDB" id="A0A2S7T162"/>